<proteinExistence type="predicted"/>
<protein>
    <recommendedName>
        <fullName evidence="2">TIGR03016 family PEP-CTERM system-associated outer membrane protein</fullName>
    </recommendedName>
</protein>
<dbReference type="AlphaFoldDB" id="A0A3B0WZU7"/>
<gene>
    <name evidence="1" type="ORF">MNBD_GAMMA07-337</name>
</gene>
<evidence type="ECO:0008006" key="2">
    <source>
        <dbReference type="Google" id="ProtNLM"/>
    </source>
</evidence>
<organism evidence="1">
    <name type="scientific">hydrothermal vent metagenome</name>
    <dbReference type="NCBI Taxonomy" id="652676"/>
    <lineage>
        <taxon>unclassified sequences</taxon>
        <taxon>metagenomes</taxon>
        <taxon>ecological metagenomes</taxon>
    </lineage>
</organism>
<name>A0A3B0WZU7_9ZZZZ</name>
<reference evidence="1" key="1">
    <citation type="submission" date="2018-06" db="EMBL/GenBank/DDBJ databases">
        <authorList>
            <person name="Zhirakovskaya E."/>
        </authorList>
    </citation>
    <scope>NUCLEOTIDE SEQUENCE</scope>
</reference>
<sequence>MRFYCNKLQISLLTMGLLPIGLLNAAEWKVEPRVRLNVQYNDNVRLLSSSEGSIGSTFSPSVRIKAEERSLWDMYLDARGKLTRFKSVEDADSNNVFFVFDASRSTERFNWRLNTLFEKKSNFDTDFDTTLVSDGFTSDRTDRTTVTIGPSVTWQMSEMSQINVGLNVTDVSYDEVTRVNFKDYEYNSLNVSGSWAIAQNHRLGFTNSYAEYDSSQGGANLPFSFEQIVLQLDYTYTVNAHSNLVLSIGERSIDSTTQITNNNAQVNISNEDRGAVANLSFTHQSERLSHNILVDRTVIPSSFGSAQEKNSVTYRLNFKNNERLSTNLIFNTSETTTLRGSNSSIDRTLNRIQSSLSYRINRNWSASVQYRYLSQTLTNTNEDRSSNAVFVSLSLNWPKFATTY</sequence>
<dbReference type="EMBL" id="UOFF01000460">
    <property type="protein sequence ID" value="VAW57793.1"/>
    <property type="molecule type" value="Genomic_DNA"/>
</dbReference>
<evidence type="ECO:0000313" key="1">
    <source>
        <dbReference type="EMBL" id="VAW57793.1"/>
    </source>
</evidence>
<accession>A0A3B0WZU7</accession>